<accession>A0AA91IWF9</accession>
<proteinExistence type="predicted"/>
<feature type="region of interest" description="Disordered" evidence="1">
    <location>
        <begin position="1"/>
        <end position="27"/>
    </location>
</feature>
<dbReference type="RefSeq" id="WP_065041842.1">
    <property type="nucleotide sequence ID" value="NZ_LZME01000131.1"/>
</dbReference>
<dbReference type="Proteomes" id="UP000093712">
    <property type="component" value="Unassembled WGS sequence"/>
</dbReference>
<evidence type="ECO:0000256" key="1">
    <source>
        <dbReference type="SAM" id="MobiDB-lite"/>
    </source>
</evidence>
<dbReference type="EMBL" id="LZME01000131">
    <property type="protein sequence ID" value="OBK82140.1"/>
    <property type="molecule type" value="Genomic_DNA"/>
</dbReference>
<name>A0AA91IWF9_9MYCO</name>
<protein>
    <submittedName>
        <fullName evidence="2">Uncharacterized protein</fullName>
    </submittedName>
</protein>
<gene>
    <name evidence="2" type="ORF">A5649_09805</name>
</gene>
<organism evidence="2 3">
    <name type="scientific">Mycolicibacter heraklionensis</name>
    <dbReference type="NCBI Taxonomy" id="512402"/>
    <lineage>
        <taxon>Bacteria</taxon>
        <taxon>Bacillati</taxon>
        <taxon>Actinomycetota</taxon>
        <taxon>Actinomycetes</taxon>
        <taxon>Mycobacteriales</taxon>
        <taxon>Mycobacteriaceae</taxon>
        <taxon>Mycolicibacter</taxon>
    </lineage>
</organism>
<dbReference type="AlphaFoldDB" id="A0AA91IWF9"/>
<sequence>MTTAPNHDTLTDVGAAPQPPAWCEPGAEPDWSLIPAEHGGGLVGIWERKLDGGDVWISCEDKLVDGRVLRSAPRIFGTEEPRDGWTAEEARGLARQLVAAADILDATQRVSL</sequence>
<evidence type="ECO:0000313" key="3">
    <source>
        <dbReference type="Proteomes" id="UP000093712"/>
    </source>
</evidence>
<comment type="caution">
    <text evidence="2">The sequence shown here is derived from an EMBL/GenBank/DDBJ whole genome shotgun (WGS) entry which is preliminary data.</text>
</comment>
<reference evidence="2 3" key="1">
    <citation type="submission" date="2016-06" db="EMBL/GenBank/DDBJ databases">
        <authorList>
            <person name="Sutton G."/>
            <person name="Brinkac L."/>
            <person name="Sanka R."/>
            <person name="Adams M."/>
            <person name="Lau E."/>
            <person name="Garcia-Basteiro A."/>
            <person name="Lopez-Varela E."/>
            <person name="Palencia S."/>
        </authorList>
    </citation>
    <scope>NUCLEOTIDE SEQUENCE [LARGE SCALE GENOMIC DNA]</scope>
    <source>
        <strain evidence="2 3">1211594.5</strain>
    </source>
</reference>
<evidence type="ECO:0000313" key="2">
    <source>
        <dbReference type="EMBL" id="OBK82140.1"/>
    </source>
</evidence>